<reference evidence="2 3" key="1">
    <citation type="submission" date="2016-10" db="EMBL/GenBank/DDBJ databases">
        <authorList>
            <person name="de Groot N.N."/>
        </authorList>
    </citation>
    <scope>NUCLEOTIDE SEQUENCE [LARGE SCALE GENOMIC DNA]</scope>
    <source>
        <strain evidence="2 3">DSM 18684</strain>
    </source>
</reference>
<evidence type="ECO:0000313" key="2">
    <source>
        <dbReference type="EMBL" id="SFH25452.1"/>
    </source>
</evidence>
<feature type="region of interest" description="Disordered" evidence="1">
    <location>
        <begin position="1"/>
        <end position="56"/>
    </location>
</feature>
<accession>A0A1I2YIL5</accession>
<proteinExistence type="predicted"/>
<dbReference type="RefSeq" id="WP_090994772.1">
    <property type="nucleotide sequence ID" value="NZ_FOPP01000007.1"/>
</dbReference>
<gene>
    <name evidence="2" type="ORF">SAMN04489864_107123</name>
</gene>
<name>A0A1I2YIL5_9SPHI</name>
<feature type="compositionally biased region" description="Basic and acidic residues" evidence="1">
    <location>
        <begin position="37"/>
        <end position="56"/>
    </location>
</feature>
<dbReference type="AlphaFoldDB" id="A0A1I2YIL5"/>
<keyword evidence="3" id="KW-1185">Reference proteome</keyword>
<dbReference type="Proteomes" id="UP000199666">
    <property type="component" value="Unassembled WGS sequence"/>
</dbReference>
<sequence>MQEDQKFTENGISTPHNSPQRSDEPNSAHATGTTENYVKDRKEKAEKQMEAEHKMESKSLWDWGSIKYVIL</sequence>
<evidence type="ECO:0000313" key="3">
    <source>
        <dbReference type="Proteomes" id="UP000199666"/>
    </source>
</evidence>
<organism evidence="2 3">
    <name type="scientific">Pedobacter insulae</name>
    <dbReference type="NCBI Taxonomy" id="414048"/>
    <lineage>
        <taxon>Bacteria</taxon>
        <taxon>Pseudomonadati</taxon>
        <taxon>Bacteroidota</taxon>
        <taxon>Sphingobacteriia</taxon>
        <taxon>Sphingobacteriales</taxon>
        <taxon>Sphingobacteriaceae</taxon>
        <taxon>Pedobacter</taxon>
    </lineage>
</organism>
<dbReference type="EMBL" id="FOPP01000007">
    <property type="protein sequence ID" value="SFH25452.1"/>
    <property type="molecule type" value="Genomic_DNA"/>
</dbReference>
<feature type="compositionally biased region" description="Polar residues" evidence="1">
    <location>
        <begin position="8"/>
        <end position="20"/>
    </location>
</feature>
<evidence type="ECO:0000256" key="1">
    <source>
        <dbReference type="SAM" id="MobiDB-lite"/>
    </source>
</evidence>
<protein>
    <submittedName>
        <fullName evidence="2">Uncharacterized protein</fullName>
    </submittedName>
</protein>
<dbReference type="STRING" id="414048.SAMN04489864_107123"/>